<dbReference type="InterPro" id="IPR051534">
    <property type="entry name" value="CBASS_pafABC_assoc_protein"/>
</dbReference>
<dbReference type="Pfam" id="PF13280">
    <property type="entry name" value="WYL"/>
    <property type="match status" value="1"/>
</dbReference>
<organism evidence="5 6">
    <name type="scientific">Brevibacterium spongiae</name>
    <dbReference type="NCBI Taxonomy" id="2909672"/>
    <lineage>
        <taxon>Bacteria</taxon>
        <taxon>Bacillati</taxon>
        <taxon>Actinomycetota</taxon>
        <taxon>Actinomycetes</taxon>
        <taxon>Micrococcales</taxon>
        <taxon>Brevibacteriaceae</taxon>
        <taxon>Brevibacterium</taxon>
    </lineage>
</organism>
<proteinExistence type="predicted"/>
<dbReference type="Pfam" id="PF08279">
    <property type="entry name" value="HTH_11"/>
    <property type="match status" value="1"/>
</dbReference>
<reference evidence="5" key="1">
    <citation type="submission" date="2022-03" db="EMBL/GenBank/DDBJ databases">
        <title>Brevibacterium spongiae sp. nov., isolated from marine sponge.</title>
        <authorList>
            <person name="Li Z."/>
            <person name="Zhang M."/>
        </authorList>
    </citation>
    <scope>NUCLEOTIDE SEQUENCE</scope>
    <source>
        <strain evidence="5">WHS-Z9</strain>
    </source>
</reference>
<dbReference type="PANTHER" id="PTHR34580:SF3">
    <property type="entry name" value="PROTEIN PAFB"/>
    <property type="match status" value="1"/>
</dbReference>
<keyword evidence="2" id="KW-0804">Transcription</keyword>
<feature type="region of interest" description="Disordered" evidence="3">
    <location>
        <begin position="160"/>
        <end position="179"/>
    </location>
</feature>
<evidence type="ECO:0000259" key="4">
    <source>
        <dbReference type="PROSITE" id="PS51000"/>
    </source>
</evidence>
<dbReference type="SUPFAM" id="SSF46785">
    <property type="entry name" value="Winged helix' DNA-binding domain"/>
    <property type="match status" value="1"/>
</dbReference>
<dbReference type="InterPro" id="IPR057727">
    <property type="entry name" value="WCX_dom"/>
</dbReference>
<dbReference type="Pfam" id="PF25583">
    <property type="entry name" value="WCX"/>
    <property type="match status" value="1"/>
</dbReference>
<dbReference type="PIRSF" id="PIRSF016838">
    <property type="entry name" value="PafC"/>
    <property type="match status" value="1"/>
</dbReference>
<gene>
    <name evidence="5" type="ORF">L1F31_02320</name>
</gene>
<dbReference type="InterPro" id="IPR026881">
    <property type="entry name" value="WYL_dom"/>
</dbReference>
<dbReference type="InterPro" id="IPR001034">
    <property type="entry name" value="DeoR_HTH"/>
</dbReference>
<accession>A0ABY5SPQ8</accession>
<dbReference type="InterPro" id="IPR036390">
    <property type="entry name" value="WH_DNA-bd_sf"/>
</dbReference>
<dbReference type="Gene3D" id="1.10.10.10">
    <property type="entry name" value="Winged helix-like DNA-binding domain superfamily/Winged helix DNA-binding domain"/>
    <property type="match status" value="1"/>
</dbReference>
<evidence type="ECO:0000256" key="3">
    <source>
        <dbReference type="SAM" id="MobiDB-lite"/>
    </source>
</evidence>
<evidence type="ECO:0000313" key="6">
    <source>
        <dbReference type="Proteomes" id="UP001064879"/>
    </source>
</evidence>
<dbReference type="InterPro" id="IPR036388">
    <property type="entry name" value="WH-like_DNA-bd_sf"/>
</dbReference>
<feature type="domain" description="HTH deoR-type" evidence="4">
    <location>
        <begin position="3"/>
        <end position="62"/>
    </location>
</feature>
<dbReference type="PROSITE" id="PS51000">
    <property type="entry name" value="HTH_DEOR_2"/>
    <property type="match status" value="1"/>
</dbReference>
<dbReference type="RefSeq" id="WP_265419094.1">
    <property type="nucleotide sequence ID" value="NZ_CP093443.1"/>
</dbReference>
<dbReference type="Proteomes" id="UP001064879">
    <property type="component" value="Chromosome"/>
</dbReference>
<protein>
    <submittedName>
        <fullName evidence="5">WYL domain-containing protein</fullName>
    </submittedName>
</protein>
<sequence>MRSETRLLSLLGMFASGRTYSAPELAAHFECTPRTIRRDIAQLRELGYVIGSVPGLAGGYRAESRTVLPPLQLEAGEALATAVGLALLRGAGLDTEHADSATTKLRSMLPAAMRAAVADISAAVSVSEGNVPGVDIGAVISLASAISASTIATFDYQKLRRTDPTPSGSSTAGTSAVSSTGTTAGIVVGTTARIARSASSASHSAATARRVEPIRLVVLGAHWYLFAFDLDRHDHRVFRLDRMSEVHSTTLTFAPRPHPDAEAAVSAAVTTTAYPHTVELRVAASAKEAKEWFPTRTATITEAGGSVRVTFGFEDLRWVAATLAGIPAPIEILHPPELVDSLQDLAAGVQAIVDASAI</sequence>
<keyword evidence="6" id="KW-1185">Reference proteome</keyword>
<dbReference type="InterPro" id="IPR028349">
    <property type="entry name" value="PafC-like"/>
</dbReference>
<name>A0ABY5SPQ8_9MICO</name>
<dbReference type="PROSITE" id="PS52050">
    <property type="entry name" value="WYL"/>
    <property type="match status" value="1"/>
</dbReference>
<evidence type="ECO:0000313" key="5">
    <source>
        <dbReference type="EMBL" id="UVI36523.1"/>
    </source>
</evidence>
<dbReference type="InterPro" id="IPR013196">
    <property type="entry name" value="HTH_11"/>
</dbReference>
<dbReference type="PANTHER" id="PTHR34580">
    <property type="match status" value="1"/>
</dbReference>
<evidence type="ECO:0000256" key="2">
    <source>
        <dbReference type="ARBA" id="ARBA00023163"/>
    </source>
</evidence>
<keyword evidence="1" id="KW-0805">Transcription regulation</keyword>
<evidence type="ECO:0000256" key="1">
    <source>
        <dbReference type="ARBA" id="ARBA00023015"/>
    </source>
</evidence>
<dbReference type="EMBL" id="CP093443">
    <property type="protein sequence ID" value="UVI36523.1"/>
    <property type="molecule type" value="Genomic_DNA"/>
</dbReference>
<feature type="compositionally biased region" description="Low complexity" evidence="3">
    <location>
        <begin position="165"/>
        <end position="179"/>
    </location>
</feature>